<keyword evidence="2" id="KW-0547">Nucleotide-binding</keyword>
<evidence type="ECO:0000259" key="9">
    <source>
        <dbReference type="PROSITE" id="PS50110"/>
    </source>
</evidence>
<dbReference type="Pfam" id="PF00158">
    <property type="entry name" value="Sigma54_activat"/>
    <property type="match status" value="1"/>
</dbReference>
<keyword evidence="6" id="KW-0804">Transcription</keyword>
<dbReference type="Pfam" id="PF02954">
    <property type="entry name" value="HTH_8"/>
    <property type="match status" value="1"/>
</dbReference>
<dbReference type="SUPFAM" id="SSF46689">
    <property type="entry name" value="Homeodomain-like"/>
    <property type="match status" value="1"/>
</dbReference>
<dbReference type="GO" id="GO:0043565">
    <property type="term" value="F:sequence-specific DNA binding"/>
    <property type="evidence" value="ECO:0007669"/>
    <property type="project" value="InterPro"/>
</dbReference>
<proteinExistence type="predicted"/>
<dbReference type="CDD" id="cd00009">
    <property type="entry name" value="AAA"/>
    <property type="match status" value="1"/>
</dbReference>
<dbReference type="PANTHER" id="PTHR32071">
    <property type="entry name" value="TRANSCRIPTIONAL REGULATORY PROTEIN"/>
    <property type="match status" value="1"/>
</dbReference>
<dbReference type="PROSITE" id="PS00676">
    <property type="entry name" value="SIGMA54_INTERACT_2"/>
    <property type="match status" value="1"/>
</dbReference>
<dbReference type="EMBL" id="JANDBC010000001">
    <property type="protein sequence ID" value="MCP9290188.1"/>
    <property type="molecule type" value="Genomic_DNA"/>
</dbReference>
<reference evidence="10" key="1">
    <citation type="submission" date="2022-06" db="EMBL/GenBank/DDBJ databases">
        <title>Gracilimonas sp. CAU 1638 isolated from sea sediment.</title>
        <authorList>
            <person name="Kim W."/>
        </authorList>
    </citation>
    <scope>NUCLEOTIDE SEQUENCE</scope>
    <source>
        <strain evidence="10">CAU 1638</strain>
    </source>
</reference>
<dbReference type="InterPro" id="IPR009057">
    <property type="entry name" value="Homeodomain-like_sf"/>
</dbReference>
<protein>
    <submittedName>
        <fullName evidence="10">Sigma-54 dependent transcriptional regulator</fullName>
    </submittedName>
</protein>
<dbReference type="PANTHER" id="PTHR32071:SF17">
    <property type="entry name" value="TRANSCRIPTIONAL REGULATOR (NTRC FAMILY)"/>
    <property type="match status" value="1"/>
</dbReference>
<evidence type="ECO:0000256" key="6">
    <source>
        <dbReference type="ARBA" id="ARBA00023163"/>
    </source>
</evidence>
<dbReference type="InterPro" id="IPR003593">
    <property type="entry name" value="AAA+_ATPase"/>
</dbReference>
<dbReference type="SUPFAM" id="SSF52172">
    <property type="entry name" value="CheY-like"/>
    <property type="match status" value="1"/>
</dbReference>
<dbReference type="Gene3D" id="1.10.8.60">
    <property type="match status" value="1"/>
</dbReference>
<evidence type="ECO:0000256" key="3">
    <source>
        <dbReference type="ARBA" id="ARBA00022840"/>
    </source>
</evidence>
<keyword evidence="3" id="KW-0067">ATP-binding</keyword>
<feature type="domain" description="Sigma-54 factor interaction" evidence="8">
    <location>
        <begin position="143"/>
        <end position="373"/>
    </location>
</feature>
<dbReference type="AlphaFoldDB" id="A0A9X2REE5"/>
<dbReference type="PRINTS" id="PR01590">
    <property type="entry name" value="HTHFIS"/>
</dbReference>
<sequence length="457" mass="51298">MSEQKAHILITDDEKAIRNTLEEILQYENYEVSTAESGQLALDFVGENDIDLMFLDIKMQGMDGLETLKKLREAGHEFPVIMISGHGTIEIAVEATKMGAYDFLEKPPDLNRLLISVRNALSQQNLAKEYKQIKKKLPKVQEIIGESKAISKIKTLIEKVAPTQSRVLITGENGTGKELVAKWIHEKSPRSTGPFVEVNCAAIPSDLLESELFGHEKGAFTGASDQRIGKFEQADGGTLFLDEIGDMSLEAQAKVLRALQENKVTRVGGNESVSVDVRILAATNKDLEEEIKEGNFREDLFHRISVIPIKVPPLRERKEDIPLIAKACLNNLKEKDISFSSISFSDGALKALKEKEWSGNVRELQNAVERLGILESGDEITKETVNDVLKTRDLKAGDLGKLADETEDFQDFKETAERIFLVKQLEKNDWNISQTAEQIGIQRSHMYNKMKKYNIER</sequence>
<dbReference type="Pfam" id="PF00072">
    <property type="entry name" value="Response_reg"/>
    <property type="match status" value="1"/>
</dbReference>
<name>A0A9X2REE5_9BACT</name>
<keyword evidence="4" id="KW-0902">Two-component regulatory system</keyword>
<dbReference type="GO" id="GO:0000160">
    <property type="term" value="P:phosphorelay signal transduction system"/>
    <property type="evidence" value="ECO:0007669"/>
    <property type="project" value="UniProtKB-KW"/>
</dbReference>
<keyword evidence="11" id="KW-1185">Reference proteome</keyword>
<comment type="caution">
    <text evidence="10">The sequence shown here is derived from an EMBL/GenBank/DDBJ whole genome shotgun (WGS) entry which is preliminary data.</text>
</comment>
<organism evidence="10 11">
    <name type="scientific">Gracilimonas sediminicola</name>
    <dbReference type="NCBI Taxonomy" id="2952158"/>
    <lineage>
        <taxon>Bacteria</taxon>
        <taxon>Pseudomonadati</taxon>
        <taxon>Balneolota</taxon>
        <taxon>Balneolia</taxon>
        <taxon>Balneolales</taxon>
        <taxon>Balneolaceae</taxon>
        <taxon>Gracilimonas</taxon>
    </lineage>
</organism>
<dbReference type="FunFam" id="3.40.50.2300:FF:000018">
    <property type="entry name" value="DNA-binding transcriptional regulator NtrC"/>
    <property type="match status" value="1"/>
</dbReference>
<dbReference type="Proteomes" id="UP001139125">
    <property type="component" value="Unassembled WGS sequence"/>
</dbReference>
<dbReference type="SUPFAM" id="SSF52540">
    <property type="entry name" value="P-loop containing nucleoside triphosphate hydrolases"/>
    <property type="match status" value="1"/>
</dbReference>
<accession>A0A9X2REE5</accession>
<dbReference type="RefSeq" id="WP_255132037.1">
    <property type="nucleotide sequence ID" value="NZ_JANDBC010000001.1"/>
</dbReference>
<dbReference type="CDD" id="cd17550">
    <property type="entry name" value="REC_NtrX-like"/>
    <property type="match status" value="1"/>
</dbReference>
<dbReference type="SMART" id="SM00448">
    <property type="entry name" value="REC"/>
    <property type="match status" value="1"/>
</dbReference>
<dbReference type="Pfam" id="PF25601">
    <property type="entry name" value="AAA_lid_14"/>
    <property type="match status" value="1"/>
</dbReference>
<dbReference type="InterPro" id="IPR027417">
    <property type="entry name" value="P-loop_NTPase"/>
</dbReference>
<evidence type="ECO:0000256" key="2">
    <source>
        <dbReference type="ARBA" id="ARBA00022741"/>
    </source>
</evidence>
<dbReference type="PROSITE" id="PS50110">
    <property type="entry name" value="RESPONSE_REGULATORY"/>
    <property type="match status" value="1"/>
</dbReference>
<dbReference type="InterPro" id="IPR002078">
    <property type="entry name" value="Sigma_54_int"/>
</dbReference>
<dbReference type="GO" id="GO:0005524">
    <property type="term" value="F:ATP binding"/>
    <property type="evidence" value="ECO:0007669"/>
    <property type="project" value="UniProtKB-KW"/>
</dbReference>
<dbReference type="Gene3D" id="1.10.10.60">
    <property type="entry name" value="Homeodomain-like"/>
    <property type="match status" value="1"/>
</dbReference>
<feature type="modified residue" description="4-aspartylphosphate" evidence="7">
    <location>
        <position position="56"/>
    </location>
</feature>
<dbReference type="InterPro" id="IPR001789">
    <property type="entry name" value="Sig_transdc_resp-reg_receiver"/>
</dbReference>
<evidence type="ECO:0000313" key="10">
    <source>
        <dbReference type="EMBL" id="MCP9290188.1"/>
    </source>
</evidence>
<dbReference type="InterPro" id="IPR011006">
    <property type="entry name" value="CheY-like_superfamily"/>
</dbReference>
<evidence type="ECO:0000256" key="7">
    <source>
        <dbReference type="PROSITE-ProRule" id="PRU00169"/>
    </source>
</evidence>
<dbReference type="InterPro" id="IPR025943">
    <property type="entry name" value="Sigma_54_int_dom_ATP-bd_2"/>
</dbReference>
<keyword evidence="1 7" id="KW-0597">Phosphoprotein</keyword>
<evidence type="ECO:0000256" key="4">
    <source>
        <dbReference type="ARBA" id="ARBA00023012"/>
    </source>
</evidence>
<keyword evidence="5" id="KW-0805">Transcription regulation</keyword>
<dbReference type="InterPro" id="IPR058031">
    <property type="entry name" value="AAA_lid_NorR"/>
</dbReference>
<dbReference type="Gene3D" id="3.40.50.300">
    <property type="entry name" value="P-loop containing nucleotide triphosphate hydrolases"/>
    <property type="match status" value="1"/>
</dbReference>
<dbReference type="GO" id="GO:0006355">
    <property type="term" value="P:regulation of DNA-templated transcription"/>
    <property type="evidence" value="ECO:0007669"/>
    <property type="project" value="InterPro"/>
</dbReference>
<dbReference type="PROSITE" id="PS50045">
    <property type="entry name" value="SIGMA54_INTERACT_4"/>
    <property type="match status" value="1"/>
</dbReference>
<dbReference type="SMART" id="SM00382">
    <property type="entry name" value="AAA"/>
    <property type="match status" value="1"/>
</dbReference>
<evidence type="ECO:0000256" key="5">
    <source>
        <dbReference type="ARBA" id="ARBA00023015"/>
    </source>
</evidence>
<feature type="domain" description="Response regulatory" evidence="9">
    <location>
        <begin position="7"/>
        <end position="121"/>
    </location>
</feature>
<evidence type="ECO:0000256" key="1">
    <source>
        <dbReference type="ARBA" id="ARBA00022553"/>
    </source>
</evidence>
<gene>
    <name evidence="10" type="ORF">NM125_01185</name>
</gene>
<dbReference type="InterPro" id="IPR002197">
    <property type="entry name" value="HTH_Fis"/>
</dbReference>
<evidence type="ECO:0000259" key="8">
    <source>
        <dbReference type="PROSITE" id="PS50045"/>
    </source>
</evidence>
<evidence type="ECO:0000313" key="11">
    <source>
        <dbReference type="Proteomes" id="UP001139125"/>
    </source>
</evidence>
<dbReference type="FunFam" id="3.40.50.300:FF:000006">
    <property type="entry name" value="DNA-binding transcriptional regulator NtrC"/>
    <property type="match status" value="1"/>
</dbReference>
<dbReference type="Gene3D" id="3.40.50.2300">
    <property type="match status" value="1"/>
</dbReference>